<protein>
    <recommendedName>
        <fullName evidence="2">Aftiphilin clathrin-binding box domain-containing protein</fullName>
    </recommendedName>
</protein>
<feature type="domain" description="Aftiphilin clathrin-binding box" evidence="2">
    <location>
        <begin position="291"/>
        <end position="326"/>
    </location>
</feature>
<dbReference type="EMBL" id="JAHQIW010001509">
    <property type="protein sequence ID" value="KAJ1352692.1"/>
    <property type="molecule type" value="Genomic_DNA"/>
</dbReference>
<comment type="caution">
    <text evidence="3">The sequence shown here is derived from an EMBL/GenBank/DDBJ whole genome shotgun (WGS) entry which is preliminary data.</text>
</comment>
<dbReference type="Proteomes" id="UP001196413">
    <property type="component" value="Unassembled WGS sequence"/>
</dbReference>
<proteinExistence type="predicted"/>
<dbReference type="GO" id="GO:0032588">
    <property type="term" value="C:trans-Golgi network membrane"/>
    <property type="evidence" value="ECO:0007669"/>
    <property type="project" value="InterPro"/>
</dbReference>
<keyword evidence="4" id="KW-1185">Reference proteome</keyword>
<feature type="compositionally biased region" description="Polar residues" evidence="1">
    <location>
        <begin position="45"/>
        <end position="61"/>
    </location>
</feature>
<feature type="region of interest" description="Disordered" evidence="1">
    <location>
        <begin position="112"/>
        <end position="229"/>
    </location>
</feature>
<dbReference type="Pfam" id="PF15045">
    <property type="entry name" value="Clathrin_bdg"/>
    <property type="match status" value="1"/>
</dbReference>
<evidence type="ECO:0000256" key="1">
    <source>
        <dbReference type="SAM" id="MobiDB-lite"/>
    </source>
</evidence>
<evidence type="ECO:0000259" key="2">
    <source>
        <dbReference type="Pfam" id="PF15045"/>
    </source>
</evidence>
<dbReference type="InterPro" id="IPR046359">
    <property type="entry name" value="Aftin-like"/>
</dbReference>
<dbReference type="InterPro" id="IPR029205">
    <property type="entry name" value="Clathrin-bd"/>
</dbReference>
<dbReference type="AlphaFoldDB" id="A0AAD5QJC7"/>
<organism evidence="3 4">
    <name type="scientific">Parelaphostrongylus tenuis</name>
    <name type="common">Meningeal worm</name>
    <dbReference type="NCBI Taxonomy" id="148309"/>
    <lineage>
        <taxon>Eukaryota</taxon>
        <taxon>Metazoa</taxon>
        <taxon>Ecdysozoa</taxon>
        <taxon>Nematoda</taxon>
        <taxon>Chromadorea</taxon>
        <taxon>Rhabditida</taxon>
        <taxon>Rhabditina</taxon>
        <taxon>Rhabditomorpha</taxon>
        <taxon>Strongyloidea</taxon>
        <taxon>Metastrongylidae</taxon>
        <taxon>Parelaphostrongylus</taxon>
    </lineage>
</organism>
<accession>A0AAD5QJC7</accession>
<dbReference type="PANTHER" id="PTHR16156:SF10">
    <property type="entry name" value="AFTIPHILIN-RELATED"/>
    <property type="match status" value="1"/>
</dbReference>
<dbReference type="GO" id="GO:0030121">
    <property type="term" value="C:AP-1 adaptor complex"/>
    <property type="evidence" value="ECO:0007669"/>
    <property type="project" value="TreeGrafter"/>
</dbReference>
<sequence>MDFEAPPPFVGALDELPDVECDIRLTVDDEEEFSIENLEIPTDLPCTSSSVSPQISLSKQNPAKRDSNGDNGKCMDQYHSNSVINGLPDERERVRTSADLNFVAQEIKCEEHEMESVQVDESIEDEFGDFADFTGPNLEASETKEPGPSESSPQEAFSDDSPLPGQGGEDNQPIWPTTVQESGEDDDWNAFGSLQEYKDGENWPTDFDDPDKSNPEVVDNSSSDSYPVASTAPISETVTSPVLEDLCASVDLWKVENTIGDDRAYSIINSLDSSASELEQSDGLPFLKGYELWLALRIVEDALALKFEWKGSQHRVNLFKTLGIDPIDEGRVSSSPSSMFTVLEPTPFTANSTTRRSVIISREEGGHDAKVVSTESPTCDFHSTATTTVPVESPSIPNADFDWEKSGLTNPTAAANRSSALLDVDFLWANSTGGNSSAISTLQKELDQLGLSNTMSQTRLKPENQPSMLDAVMASATKWDRKVIRPPSELSLDARALHDQLPDIDFLRASMIMFPIGEIASSDRELFSVIGGQYIPFHATIESL</sequence>
<name>A0AAD5QJC7_PARTN</name>
<dbReference type="PANTHER" id="PTHR16156">
    <property type="entry name" value="AFTIPHILIN A-RELATED"/>
    <property type="match status" value="1"/>
</dbReference>
<reference evidence="3" key="1">
    <citation type="submission" date="2021-06" db="EMBL/GenBank/DDBJ databases">
        <title>Parelaphostrongylus tenuis whole genome reference sequence.</title>
        <authorList>
            <person name="Garwood T.J."/>
            <person name="Larsen P.A."/>
            <person name="Fountain-Jones N.M."/>
            <person name="Garbe J.R."/>
            <person name="Macchietto M.G."/>
            <person name="Kania S.A."/>
            <person name="Gerhold R.W."/>
            <person name="Richards J.E."/>
            <person name="Wolf T.M."/>
        </authorList>
    </citation>
    <scope>NUCLEOTIDE SEQUENCE</scope>
    <source>
        <strain evidence="3">MNPRO001-30</strain>
        <tissue evidence="3">Meninges</tissue>
    </source>
</reference>
<evidence type="ECO:0000313" key="3">
    <source>
        <dbReference type="EMBL" id="KAJ1352692.1"/>
    </source>
</evidence>
<gene>
    <name evidence="3" type="ORF">KIN20_009094</name>
</gene>
<dbReference type="GO" id="GO:0030276">
    <property type="term" value="F:clathrin binding"/>
    <property type="evidence" value="ECO:0007669"/>
    <property type="project" value="InterPro"/>
</dbReference>
<feature type="region of interest" description="Disordered" evidence="1">
    <location>
        <begin position="36"/>
        <end position="92"/>
    </location>
</feature>
<evidence type="ECO:0000313" key="4">
    <source>
        <dbReference type="Proteomes" id="UP001196413"/>
    </source>
</evidence>